<dbReference type="EMBL" id="KE345186">
    <property type="protein sequence ID" value="EXB95065.1"/>
    <property type="molecule type" value="Genomic_DNA"/>
</dbReference>
<evidence type="ECO:0000313" key="2">
    <source>
        <dbReference type="Proteomes" id="UP000030645"/>
    </source>
</evidence>
<sequence length="119" mass="13632">MKKIILKRDPSLSKVNSQILFYQLSNGYFPICDERIRKTGSVPSLLQLKKGSNCGFTRRERKREFRIGRPRSPRAAFDWPMEVLGDVARLRCITDEGARIWNGHVAWDQNDGQGPDAVV</sequence>
<keyword evidence="2" id="KW-1185">Reference proteome</keyword>
<name>W9RKN2_9ROSA</name>
<accession>W9RKN2</accession>
<protein>
    <submittedName>
        <fullName evidence="1">Uncharacterized protein</fullName>
    </submittedName>
</protein>
<reference evidence="2" key="1">
    <citation type="submission" date="2013-01" db="EMBL/GenBank/DDBJ databases">
        <title>Draft Genome Sequence of a Mulberry Tree, Morus notabilis C.K. Schneid.</title>
        <authorList>
            <person name="He N."/>
            <person name="Zhao S."/>
        </authorList>
    </citation>
    <scope>NUCLEOTIDE SEQUENCE</scope>
</reference>
<organism evidence="1 2">
    <name type="scientific">Morus notabilis</name>
    <dbReference type="NCBI Taxonomy" id="981085"/>
    <lineage>
        <taxon>Eukaryota</taxon>
        <taxon>Viridiplantae</taxon>
        <taxon>Streptophyta</taxon>
        <taxon>Embryophyta</taxon>
        <taxon>Tracheophyta</taxon>
        <taxon>Spermatophyta</taxon>
        <taxon>Magnoliopsida</taxon>
        <taxon>eudicotyledons</taxon>
        <taxon>Gunneridae</taxon>
        <taxon>Pentapetalae</taxon>
        <taxon>rosids</taxon>
        <taxon>fabids</taxon>
        <taxon>Rosales</taxon>
        <taxon>Moraceae</taxon>
        <taxon>Moreae</taxon>
        <taxon>Morus</taxon>
    </lineage>
</organism>
<dbReference type="AlphaFoldDB" id="W9RKN2"/>
<dbReference type="Proteomes" id="UP000030645">
    <property type="component" value="Unassembled WGS sequence"/>
</dbReference>
<proteinExistence type="predicted"/>
<evidence type="ECO:0000313" key="1">
    <source>
        <dbReference type="EMBL" id="EXB95065.1"/>
    </source>
</evidence>
<gene>
    <name evidence="1" type="ORF">L484_003544</name>
</gene>